<evidence type="ECO:0000256" key="6">
    <source>
        <dbReference type="ARBA" id="ARBA00022989"/>
    </source>
</evidence>
<sequence>MSTIDNVIQIARSGLFRLFLISAVVNVLLLVQPLYMLQIYDRVLSSASYDTLLYISILAGGAVLLLGILDALRGIISGRISARVGIAGSEQALRASLKSSYAPLGDIQPLRDLAMIRGFIGGKPILGFMDMPFAPLFIGILYFIHPNLFWLTIIGAVALLIVALANQWMSERALGRAGDDSISAGLMAQGFARSADSITVMGMVRNVTLAWGEREGKAMAQQGAANDLSSIFAGISRVLRMGLQIAVLGYGGYLVLEQEMTAGMIFAASLISGRGLQPIDQVIGGWKAFADFRKAWKRLSEALGDDSVDREPTALPAPAGRIEVEKLVVTTPGSRQGDPILKGVSAVIPAGTCVVLIGPSGAGKSTLARAIVGAVKPWSGIVRIDGADITQWDQDVLGRYIGYLAQDADMLPGTVSQNIARFNPNVDDEAIVRAAQTAGAHDVILGLPNGYNTWIGPEGVRLSGGQRQRVGLARAFFGSPKLLVLDEPNANLDADGEQALDRALQAARARGTTVIIVTQRKLVADRADRVMVIREGHIEDYGTRQELMERQAARARAAQGASGQGEPGQPAPAPAQASASRPDGGASGIRISQVIG</sequence>
<dbReference type="GO" id="GO:0034040">
    <property type="term" value="F:ATPase-coupled lipid transmembrane transporter activity"/>
    <property type="evidence" value="ECO:0007669"/>
    <property type="project" value="TreeGrafter"/>
</dbReference>
<keyword evidence="7 9" id="KW-0472">Membrane</keyword>
<feature type="transmembrane region" description="Helical" evidence="9">
    <location>
        <begin position="52"/>
        <end position="72"/>
    </location>
</feature>
<dbReference type="InterPro" id="IPR011527">
    <property type="entry name" value="ABC1_TM_dom"/>
</dbReference>
<evidence type="ECO:0000256" key="4">
    <source>
        <dbReference type="ARBA" id="ARBA00022741"/>
    </source>
</evidence>
<evidence type="ECO:0000313" key="13">
    <source>
        <dbReference type="Proteomes" id="UP000537592"/>
    </source>
</evidence>
<feature type="transmembrane region" description="Helical" evidence="9">
    <location>
        <begin position="125"/>
        <end position="144"/>
    </location>
</feature>
<keyword evidence="4" id="KW-0547">Nucleotide-binding</keyword>
<feature type="transmembrane region" description="Helical" evidence="9">
    <location>
        <begin position="150"/>
        <end position="169"/>
    </location>
</feature>
<dbReference type="GO" id="GO:0030256">
    <property type="term" value="C:type I protein secretion system complex"/>
    <property type="evidence" value="ECO:0007669"/>
    <property type="project" value="InterPro"/>
</dbReference>
<comment type="subcellular location">
    <subcellularLocation>
        <location evidence="1">Cell membrane</location>
        <topology evidence="1">Multi-pass membrane protein</topology>
    </subcellularLocation>
</comment>
<evidence type="ECO:0000256" key="5">
    <source>
        <dbReference type="ARBA" id="ARBA00022840"/>
    </source>
</evidence>
<dbReference type="SUPFAM" id="SSF52540">
    <property type="entry name" value="P-loop containing nucleoside triphosphate hydrolases"/>
    <property type="match status" value="1"/>
</dbReference>
<dbReference type="Pfam" id="PF00664">
    <property type="entry name" value="ABC_membrane"/>
    <property type="match status" value="1"/>
</dbReference>
<feature type="transmembrane region" description="Helical" evidence="9">
    <location>
        <begin position="18"/>
        <end position="40"/>
    </location>
</feature>
<organism evidence="12 13">
    <name type="scientific">Pseudochelatococcus contaminans</name>
    <dbReference type="NCBI Taxonomy" id="1538103"/>
    <lineage>
        <taxon>Bacteria</taxon>
        <taxon>Pseudomonadati</taxon>
        <taxon>Pseudomonadota</taxon>
        <taxon>Alphaproteobacteria</taxon>
        <taxon>Hyphomicrobiales</taxon>
        <taxon>Chelatococcaceae</taxon>
        <taxon>Pseudochelatococcus</taxon>
    </lineage>
</organism>
<evidence type="ECO:0000313" key="12">
    <source>
        <dbReference type="EMBL" id="MBB3810016.1"/>
    </source>
</evidence>
<comment type="caution">
    <text evidence="12">The sequence shown here is derived from an EMBL/GenBank/DDBJ whole genome shotgun (WGS) entry which is preliminary data.</text>
</comment>
<keyword evidence="3 9" id="KW-0812">Transmembrane</keyword>
<evidence type="ECO:0000256" key="9">
    <source>
        <dbReference type="SAM" id="Phobius"/>
    </source>
</evidence>
<dbReference type="GO" id="GO:0005524">
    <property type="term" value="F:ATP binding"/>
    <property type="evidence" value="ECO:0007669"/>
    <property type="project" value="UniProtKB-KW"/>
</dbReference>
<comment type="similarity">
    <text evidence="2">Belongs to the ABC transporter superfamily.</text>
</comment>
<reference evidence="12 13" key="1">
    <citation type="submission" date="2020-08" db="EMBL/GenBank/DDBJ databases">
        <title>Genomic Encyclopedia of Type Strains, Phase IV (KMG-IV): sequencing the most valuable type-strain genomes for metagenomic binning, comparative biology and taxonomic classification.</title>
        <authorList>
            <person name="Goeker M."/>
        </authorList>
    </citation>
    <scope>NUCLEOTIDE SEQUENCE [LARGE SCALE GENOMIC DNA]</scope>
    <source>
        <strain evidence="12 13">DSM 28760</strain>
    </source>
</reference>
<dbReference type="PANTHER" id="PTHR24221:SF248">
    <property type="entry name" value="ABC TRANSPORTER TRANSMEMBRANE REGION"/>
    <property type="match status" value="1"/>
</dbReference>
<dbReference type="InterPro" id="IPR010128">
    <property type="entry name" value="ATPase_T1SS_PrtD-like"/>
</dbReference>
<evidence type="ECO:0000256" key="2">
    <source>
        <dbReference type="ARBA" id="ARBA00005417"/>
    </source>
</evidence>
<dbReference type="GO" id="GO:0016887">
    <property type="term" value="F:ATP hydrolysis activity"/>
    <property type="evidence" value="ECO:0007669"/>
    <property type="project" value="InterPro"/>
</dbReference>
<dbReference type="PROSITE" id="PS50893">
    <property type="entry name" value="ABC_TRANSPORTER_2"/>
    <property type="match status" value="1"/>
</dbReference>
<proteinExistence type="inferred from homology"/>
<evidence type="ECO:0000256" key="8">
    <source>
        <dbReference type="SAM" id="MobiDB-lite"/>
    </source>
</evidence>
<keyword evidence="5 12" id="KW-0067">ATP-binding</keyword>
<gene>
    <name evidence="12" type="ORF">FHS81_002104</name>
</gene>
<dbReference type="InterPro" id="IPR003439">
    <property type="entry name" value="ABC_transporter-like_ATP-bd"/>
</dbReference>
<evidence type="ECO:0000256" key="1">
    <source>
        <dbReference type="ARBA" id="ARBA00004651"/>
    </source>
</evidence>
<dbReference type="Proteomes" id="UP000537592">
    <property type="component" value="Unassembled WGS sequence"/>
</dbReference>
<evidence type="ECO:0000256" key="7">
    <source>
        <dbReference type="ARBA" id="ARBA00023136"/>
    </source>
</evidence>
<name>A0A7W5Z5U8_9HYPH</name>
<feature type="region of interest" description="Disordered" evidence="8">
    <location>
        <begin position="552"/>
        <end position="596"/>
    </location>
</feature>
<feature type="domain" description="ABC transporter" evidence="10">
    <location>
        <begin position="322"/>
        <end position="560"/>
    </location>
</feature>
<dbReference type="PANTHER" id="PTHR24221">
    <property type="entry name" value="ATP-BINDING CASSETTE SUB-FAMILY B"/>
    <property type="match status" value="1"/>
</dbReference>
<dbReference type="EMBL" id="JACICC010000004">
    <property type="protein sequence ID" value="MBB3810016.1"/>
    <property type="molecule type" value="Genomic_DNA"/>
</dbReference>
<dbReference type="Gene3D" id="1.20.1560.10">
    <property type="entry name" value="ABC transporter type 1, transmembrane domain"/>
    <property type="match status" value="1"/>
</dbReference>
<dbReference type="GO" id="GO:0140359">
    <property type="term" value="F:ABC-type transporter activity"/>
    <property type="evidence" value="ECO:0007669"/>
    <property type="project" value="InterPro"/>
</dbReference>
<dbReference type="InterPro" id="IPR003593">
    <property type="entry name" value="AAA+_ATPase"/>
</dbReference>
<dbReference type="PROSITE" id="PS50929">
    <property type="entry name" value="ABC_TM1F"/>
    <property type="match status" value="1"/>
</dbReference>
<accession>A0A7W5Z5U8</accession>
<keyword evidence="13" id="KW-1185">Reference proteome</keyword>
<dbReference type="PROSITE" id="PS00211">
    <property type="entry name" value="ABC_TRANSPORTER_1"/>
    <property type="match status" value="1"/>
</dbReference>
<dbReference type="GO" id="GO:0005886">
    <property type="term" value="C:plasma membrane"/>
    <property type="evidence" value="ECO:0007669"/>
    <property type="project" value="UniProtKB-SubCell"/>
</dbReference>
<evidence type="ECO:0000256" key="3">
    <source>
        <dbReference type="ARBA" id="ARBA00022692"/>
    </source>
</evidence>
<protein>
    <submittedName>
        <fullName evidence="12">ATP-binding cassette subfamily C protein</fullName>
    </submittedName>
</protein>
<dbReference type="InterPro" id="IPR027417">
    <property type="entry name" value="P-loop_NTPase"/>
</dbReference>
<dbReference type="Gene3D" id="3.40.50.300">
    <property type="entry name" value="P-loop containing nucleotide triphosphate hydrolases"/>
    <property type="match status" value="1"/>
</dbReference>
<dbReference type="RefSeq" id="WP_183752639.1">
    <property type="nucleotide sequence ID" value="NZ_JACICC010000004.1"/>
</dbReference>
<dbReference type="SUPFAM" id="SSF90123">
    <property type="entry name" value="ABC transporter transmembrane region"/>
    <property type="match status" value="1"/>
</dbReference>
<dbReference type="InterPro" id="IPR039421">
    <property type="entry name" value="Type_1_exporter"/>
</dbReference>
<dbReference type="InterPro" id="IPR036640">
    <property type="entry name" value="ABC1_TM_sf"/>
</dbReference>
<dbReference type="InterPro" id="IPR017871">
    <property type="entry name" value="ABC_transporter-like_CS"/>
</dbReference>
<keyword evidence="6 9" id="KW-1133">Transmembrane helix</keyword>
<dbReference type="GO" id="GO:0030253">
    <property type="term" value="P:protein secretion by the type I secretion system"/>
    <property type="evidence" value="ECO:0007669"/>
    <property type="project" value="InterPro"/>
</dbReference>
<dbReference type="NCBIfam" id="TIGR01842">
    <property type="entry name" value="type_I_sec_PrtD"/>
    <property type="match status" value="1"/>
</dbReference>
<evidence type="ECO:0000259" key="10">
    <source>
        <dbReference type="PROSITE" id="PS50893"/>
    </source>
</evidence>
<dbReference type="SMART" id="SM00382">
    <property type="entry name" value="AAA"/>
    <property type="match status" value="1"/>
</dbReference>
<dbReference type="AlphaFoldDB" id="A0A7W5Z5U8"/>
<feature type="domain" description="ABC transmembrane type-1" evidence="11">
    <location>
        <begin position="18"/>
        <end position="291"/>
    </location>
</feature>
<dbReference type="Pfam" id="PF00005">
    <property type="entry name" value="ABC_tran"/>
    <property type="match status" value="1"/>
</dbReference>
<evidence type="ECO:0000259" key="11">
    <source>
        <dbReference type="PROSITE" id="PS50929"/>
    </source>
</evidence>